<dbReference type="CDD" id="cd03316">
    <property type="entry name" value="MR_like"/>
    <property type="match status" value="1"/>
</dbReference>
<evidence type="ECO:0000256" key="1">
    <source>
        <dbReference type="ARBA" id="ARBA00001946"/>
    </source>
</evidence>
<keyword evidence="6" id="KW-1185">Reference proteome</keyword>
<dbReference type="PANTHER" id="PTHR13794:SF58">
    <property type="entry name" value="MITOCHONDRIAL ENOLASE SUPERFAMILY MEMBER 1"/>
    <property type="match status" value="1"/>
</dbReference>
<evidence type="ECO:0000256" key="2">
    <source>
        <dbReference type="ARBA" id="ARBA00022723"/>
    </source>
</evidence>
<proteinExistence type="predicted"/>
<dbReference type="Proteomes" id="UP000521868">
    <property type="component" value="Unassembled WGS sequence"/>
</dbReference>
<dbReference type="InterPro" id="IPR029017">
    <property type="entry name" value="Enolase-like_N"/>
</dbReference>
<dbReference type="InterPro" id="IPR029065">
    <property type="entry name" value="Enolase_C-like"/>
</dbReference>
<dbReference type="AlphaFoldDB" id="A0A7X6I8G0"/>
<dbReference type="GO" id="GO:0016052">
    <property type="term" value="P:carbohydrate catabolic process"/>
    <property type="evidence" value="ECO:0007669"/>
    <property type="project" value="TreeGrafter"/>
</dbReference>
<dbReference type="SFLD" id="SFLDG00179">
    <property type="entry name" value="mandelate_racemase"/>
    <property type="match status" value="1"/>
</dbReference>
<dbReference type="GO" id="GO:0000287">
    <property type="term" value="F:magnesium ion binding"/>
    <property type="evidence" value="ECO:0007669"/>
    <property type="project" value="TreeGrafter"/>
</dbReference>
<dbReference type="InterPro" id="IPR046945">
    <property type="entry name" value="RHMD-like"/>
</dbReference>
<organism evidence="5 6">
    <name type="scientific">Ramlibacter lithotrophicus</name>
    <dbReference type="NCBI Taxonomy" id="2606681"/>
    <lineage>
        <taxon>Bacteria</taxon>
        <taxon>Pseudomonadati</taxon>
        <taxon>Pseudomonadota</taxon>
        <taxon>Betaproteobacteria</taxon>
        <taxon>Burkholderiales</taxon>
        <taxon>Comamonadaceae</taxon>
        <taxon>Ramlibacter</taxon>
    </lineage>
</organism>
<dbReference type="Gene3D" id="3.30.390.10">
    <property type="entry name" value="Enolase-like, N-terminal domain"/>
    <property type="match status" value="1"/>
</dbReference>
<dbReference type="SFLD" id="SFLDS00001">
    <property type="entry name" value="Enolase"/>
    <property type="match status" value="1"/>
</dbReference>
<dbReference type="InterPro" id="IPR013341">
    <property type="entry name" value="Mandelate_racemase_N_dom"/>
</dbReference>
<dbReference type="EMBL" id="VTOX01000010">
    <property type="protein sequence ID" value="NKE68378.1"/>
    <property type="molecule type" value="Genomic_DNA"/>
</dbReference>
<dbReference type="RefSeq" id="WP_168109498.1">
    <property type="nucleotide sequence ID" value="NZ_VTOX01000010.1"/>
</dbReference>
<dbReference type="SUPFAM" id="SSF51604">
    <property type="entry name" value="Enolase C-terminal domain-like"/>
    <property type="match status" value="1"/>
</dbReference>
<dbReference type="PANTHER" id="PTHR13794">
    <property type="entry name" value="ENOLASE SUPERFAMILY, MANDELATE RACEMASE"/>
    <property type="match status" value="1"/>
</dbReference>
<keyword evidence="2" id="KW-0479">Metal-binding</keyword>
<dbReference type="Pfam" id="PF02746">
    <property type="entry name" value="MR_MLE_N"/>
    <property type="match status" value="1"/>
</dbReference>
<keyword evidence="3" id="KW-0460">Magnesium</keyword>
<reference evidence="5 6" key="1">
    <citation type="journal article" date="2020" name="Nature">
        <title>Bacterial chemolithoautotrophy via manganese oxidation.</title>
        <authorList>
            <person name="Yu H."/>
            <person name="Leadbetter J.R."/>
        </authorList>
    </citation>
    <scope>NUCLEOTIDE SEQUENCE [LARGE SCALE GENOMIC DNA]</scope>
    <source>
        <strain evidence="5 6">RBP-1</strain>
    </source>
</reference>
<dbReference type="InterPro" id="IPR013342">
    <property type="entry name" value="Mandelate_racemase_C"/>
</dbReference>
<name>A0A7X6I8G0_9BURK</name>
<dbReference type="GO" id="GO:0016836">
    <property type="term" value="F:hydro-lyase activity"/>
    <property type="evidence" value="ECO:0007669"/>
    <property type="project" value="TreeGrafter"/>
</dbReference>
<dbReference type="Pfam" id="PF13378">
    <property type="entry name" value="MR_MLE_C"/>
    <property type="match status" value="1"/>
</dbReference>
<comment type="cofactor">
    <cofactor evidence="1">
        <name>Mg(2+)</name>
        <dbReference type="ChEBI" id="CHEBI:18420"/>
    </cofactor>
</comment>
<feature type="domain" description="Mandelate racemase/muconate lactonizing enzyme C-terminal" evidence="4">
    <location>
        <begin position="150"/>
        <end position="247"/>
    </location>
</feature>
<comment type="caution">
    <text evidence="5">The sequence shown here is derived from an EMBL/GenBank/DDBJ whole genome shotgun (WGS) entry which is preliminary data.</text>
</comment>
<evidence type="ECO:0000313" key="5">
    <source>
        <dbReference type="EMBL" id="NKE68378.1"/>
    </source>
</evidence>
<dbReference type="SUPFAM" id="SSF54826">
    <property type="entry name" value="Enolase N-terminal domain-like"/>
    <property type="match status" value="1"/>
</dbReference>
<evidence type="ECO:0000313" key="6">
    <source>
        <dbReference type="Proteomes" id="UP000521868"/>
    </source>
</evidence>
<sequence length="381" mass="41636">MKIAQLKVHVLKSPLAEPFAFSQGWVTQRSATLVEVTTDTGLSGWGEAFAQGLEPPEIAAAVIEHALKPLVLGADPLDTEVLWHRMYHRTRDYGRKGSVVAGISAVDVALWDIAGKFHGVPIYKLLGGAFRTRVQPYATGFYRIEGQGEARRLAEEALRHFDAGFTLMKVKLGYGVDDDIACMREIAAALQGKPVRLMVDTNHAYGRAEALRLGRELAQYDLRWYEEPVVPEDVAGYAELRRQLTMPIAGGENEHTLYGFREFLGAGAVDVAQPDIGSCGGLSAGRHIIALAQSHGVQVNPHVWGSAIAQAASLQFIAAVPVAHHSLFAQEPVLEYDRSSHPFRQHLITRPIQQVDGWVEIPGGPGLGVDVDREVIREFSA</sequence>
<protein>
    <submittedName>
        <fullName evidence="5">Mandelate racemase/muconate lactonizing enzyme family protein</fullName>
    </submittedName>
</protein>
<evidence type="ECO:0000256" key="3">
    <source>
        <dbReference type="ARBA" id="ARBA00022842"/>
    </source>
</evidence>
<accession>A0A7X6I8G0</accession>
<dbReference type="SMART" id="SM00922">
    <property type="entry name" value="MR_MLE"/>
    <property type="match status" value="1"/>
</dbReference>
<evidence type="ECO:0000259" key="4">
    <source>
        <dbReference type="SMART" id="SM00922"/>
    </source>
</evidence>
<gene>
    <name evidence="5" type="ORF">RAMLITH_21400</name>
</gene>
<dbReference type="Gene3D" id="3.20.20.120">
    <property type="entry name" value="Enolase-like C-terminal domain"/>
    <property type="match status" value="1"/>
</dbReference>
<dbReference type="InterPro" id="IPR036849">
    <property type="entry name" value="Enolase-like_C_sf"/>
</dbReference>